<comment type="subcellular location">
    <subcellularLocation>
        <location evidence="1">Periplasm</location>
    </subcellularLocation>
</comment>
<dbReference type="InterPro" id="IPR008962">
    <property type="entry name" value="PapD-like_sf"/>
</dbReference>
<dbReference type="Proteomes" id="UP000078407">
    <property type="component" value="Unassembled WGS sequence"/>
</dbReference>
<evidence type="ECO:0000256" key="3">
    <source>
        <dbReference type="ARBA" id="ARBA00022729"/>
    </source>
</evidence>
<dbReference type="EMBL" id="LXEQ01000051">
    <property type="protein sequence ID" value="OAT25817.1"/>
    <property type="molecule type" value="Genomic_DNA"/>
</dbReference>
<gene>
    <name evidence="9" type="ORF">M976_03460</name>
</gene>
<dbReference type="InterPro" id="IPR016147">
    <property type="entry name" value="Pili_assmbl_chaperone_N"/>
</dbReference>
<keyword evidence="4" id="KW-0574">Periplasm</keyword>
<evidence type="ECO:0000259" key="8">
    <source>
        <dbReference type="Pfam" id="PF02753"/>
    </source>
</evidence>
<evidence type="ECO:0000313" key="9">
    <source>
        <dbReference type="EMBL" id="OAT25817.1"/>
    </source>
</evidence>
<dbReference type="InterPro" id="IPR013783">
    <property type="entry name" value="Ig-like_fold"/>
</dbReference>
<dbReference type="RefSeq" id="WP_064547139.1">
    <property type="nucleotide sequence ID" value="NZ_LXEQ01000051.1"/>
</dbReference>
<keyword evidence="10" id="KW-1185">Reference proteome</keyword>
<evidence type="ECO:0000259" key="7">
    <source>
        <dbReference type="Pfam" id="PF00345"/>
    </source>
</evidence>
<proteinExistence type="inferred from homology"/>
<evidence type="ECO:0000256" key="4">
    <source>
        <dbReference type="ARBA" id="ARBA00022764"/>
    </source>
</evidence>
<feature type="signal peptide" evidence="6">
    <location>
        <begin position="1"/>
        <end position="18"/>
    </location>
</feature>
<accession>A0ABX2W4Z5</accession>
<dbReference type="PANTHER" id="PTHR30251:SF2">
    <property type="entry name" value="FIMBRIAL CHAPERONE YADV-RELATED"/>
    <property type="match status" value="1"/>
</dbReference>
<dbReference type="PANTHER" id="PTHR30251">
    <property type="entry name" value="PILUS ASSEMBLY CHAPERONE"/>
    <property type="match status" value="1"/>
</dbReference>
<dbReference type="SUPFAM" id="SSF49354">
    <property type="entry name" value="PapD-like"/>
    <property type="match status" value="1"/>
</dbReference>
<dbReference type="PRINTS" id="PR00969">
    <property type="entry name" value="CHAPERONPILI"/>
</dbReference>
<evidence type="ECO:0000256" key="6">
    <source>
        <dbReference type="SAM" id="SignalP"/>
    </source>
</evidence>
<name>A0ABX2W4Z5_9ENTR</name>
<comment type="similarity">
    <text evidence="2">Belongs to the periplasmic pilus chaperone family.</text>
</comment>
<evidence type="ECO:0000256" key="1">
    <source>
        <dbReference type="ARBA" id="ARBA00004418"/>
    </source>
</evidence>
<dbReference type="Pfam" id="PF02753">
    <property type="entry name" value="PapD_C"/>
    <property type="match status" value="1"/>
</dbReference>
<keyword evidence="5" id="KW-0143">Chaperone</keyword>
<feature type="chain" id="PRO_5046639978" evidence="6">
    <location>
        <begin position="19"/>
        <end position="235"/>
    </location>
</feature>
<dbReference type="InterPro" id="IPR036316">
    <property type="entry name" value="Pili_assmbl_chap_C_dom_sf"/>
</dbReference>
<reference evidence="9 10" key="1">
    <citation type="submission" date="2016-04" db="EMBL/GenBank/DDBJ databases">
        <title>ATOL: Assembling a taxonomically balanced genome-scale reconstruction of the evolutionary history of the Enterobacteriaceae.</title>
        <authorList>
            <person name="Plunkett G.III."/>
            <person name="Neeno-Eckwall E.C."/>
            <person name="Glasner J.D."/>
            <person name="Perna N.T."/>
        </authorList>
    </citation>
    <scope>NUCLEOTIDE SEQUENCE [LARGE SCALE GENOMIC DNA]</scope>
    <source>
        <strain evidence="9 10">ATCC 51602</strain>
    </source>
</reference>
<dbReference type="InterPro" id="IPR001829">
    <property type="entry name" value="Pili_assmbl_chaperone_bac"/>
</dbReference>
<keyword evidence="3 6" id="KW-0732">Signal</keyword>
<organism evidence="9 10">
    <name type="scientific">Buttiauxella ferragutiae ATCC 51602</name>
    <dbReference type="NCBI Taxonomy" id="1354252"/>
    <lineage>
        <taxon>Bacteria</taxon>
        <taxon>Pseudomonadati</taxon>
        <taxon>Pseudomonadota</taxon>
        <taxon>Gammaproteobacteria</taxon>
        <taxon>Enterobacterales</taxon>
        <taxon>Enterobacteriaceae</taxon>
        <taxon>Buttiauxella</taxon>
    </lineage>
</organism>
<protein>
    <submittedName>
        <fullName evidence="9">PapD family pilus assembly chaperone</fullName>
    </submittedName>
</protein>
<feature type="domain" description="Pili assembly chaperone C-terminal" evidence="8">
    <location>
        <begin position="169"/>
        <end position="227"/>
    </location>
</feature>
<sequence>MKVLTSLLALLCAFNACANNIIVNGTRFIYPENTSEITVQMTNTGRTPSLAQIWLDEGDAEVVPEAITTPFIISPPIVRVDGGNGQSVRIKKIADHVITVTDRESLWWLNILDIPSVDKTKIVDNAGMLNLVIRSRFKFFWRPVGLGERSGAENKLTLQVKHNGLTLINPTPFFLTVSDIRTLSDKGILEDSVMIDPKSSKDVLIKQKVKEGEPLLLKAVNDYGGEVEIKVVAKK</sequence>
<dbReference type="Pfam" id="PF00345">
    <property type="entry name" value="PapD_N"/>
    <property type="match status" value="1"/>
</dbReference>
<evidence type="ECO:0000256" key="2">
    <source>
        <dbReference type="ARBA" id="ARBA00007399"/>
    </source>
</evidence>
<dbReference type="SUPFAM" id="SSF49584">
    <property type="entry name" value="Periplasmic chaperone C-domain"/>
    <property type="match status" value="1"/>
</dbReference>
<dbReference type="Gene3D" id="2.60.40.10">
    <property type="entry name" value="Immunoglobulins"/>
    <property type="match status" value="2"/>
</dbReference>
<comment type="caution">
    <text evidence="9">The sequence shown here is derived from an EMBL/GenBank/DDBJ whole genome shotgun (WGS) entry which is preliminary data.</text>
</comment>
<evidence type="ECO:0000313" key="10">
    <source>
        <dbReference type="Proteomes" id="UP000078407"/>
    </source>
</evidence>
<dbReference type="InterPro" id="IPR016148">
    <property type="entry name" value="Pili_assmbl_chaperone_C"/>
</dbReference>
<feature type="domain" description="Pili assembly chaperone N-terminal" evidence="7">
    <location>
        <begin position="21"/>
        <end position="146"/>
    </location>
</feature>
<evidence type="ECO:0000256" key="5">
    <source>
        <dbReference type="ARBA" id="ARBA00023186"/>
    </source>
</evidence>
<dbReference type="InterPro" id="IPR050643">
    <property type="entry name" value="Periplasmic_pilus_chap"/>
</dbReference>